<accession>A0A645DLZ6</accession>
<evidence type="ECO:0000313" key="1">
    <source>
        <dbReference type="EMBL" id="MPM90319.1"/>
    </source>
</evidence>
<protein>
    <submittedName>
        <fullName evidence="1">Uncharacterized protein</fullName>
    </submittedName>
</protein>
<proteinExistence type="predicted"/>
<gene>
    <name evidence="1" type="ORF">SDC9_137440</name>
</gene>
<dbReference type="EMBL" id="VSSQ01037594">
    <property type="protein sequence ID" value="MPM90319.1"/>
    <property type="molecule type" value="Genomic_DNA"/>
</dbReference>
<sequence>MIELETAQFYDIISMWFECHLQRQTVAYITCQTHIQPGFLKDMIDQCSGRRFPIAPSNANHF</sequence>
<dbReference type="AlphaFoldDB" id="A0A645DLZ6"/>
<organism evidence="1">
    <name type="scientific">bioreactor metagenome</name>
    <dbReference type="NCBI Taxonomy" id="1076179"/>
    <lineage>
        <taxon>unclassified sequences</taxon>
        <taxon>metagenomes</taxon>
        <taxon>ecological metagenomes</taxon>
    </lineage>
</organism>
<name>A0A645DLZ6_9ZZZZ</name>
<reference evidence="1" key="1">
    <citation type="submission" date="2019-08" db="EMBL/GenBank/DDBJ databases">
        <authorList>
            <person name="Kucharzyk K."/>
            <person name="Murdoch R.W."/>
            <person name="Higgins S."/>
            <person name="Loffler F."/>
        </authorList>
    </citation>
    <scope>NUCLEOTIDE SEQUENCE</scope>
</reference>
<comment type="caution">
    <text evidence="1">The sequence shown here is derived from an EMBL/GenBank/DDBJ whole genome shotgun (WGS) entry which is preliminary data.</text>
</comment>